<organism evidence="2 3">
    <name type="scientific">Pleurodeles waltl</name>
    <name type="common">Iberian ribbed newt</name>
    <dbReference type="NCBI Taxonomy" id="8319"/>
    <lineage>
        <taxon>Eukaryota</taxon>
        <taxon>Metazoa</taxon>
        <taxon>Chordata</taxon>
        <taxon>Craniata</taxon>
        <taxon>Vertebrata</taxon>
        <taxon>Euteleostomi</taxon>
        <taxon>Amphibia</taxon>
        <taxon>Batrachia</taxon>
        <taxon>Caudata</taxon>
        <taxon>Salamandroidea</taxon>
        <taxon>Salamandridae</taxon>
        <taxon>Pleurodelinae</taxon>
        <taxon>Pleurodeles</taxon>
    </lineage>
</organism>
<name>A0AAV7QXU3_PLEWA</name>
<reference evidence="2" key="1">
    <citation type="journal article" date="2022" name="bioRxiv">
        <title>Sequencing and chromosome-scale assembly of the giantPleurodeles waltlgenome.</title>
        <authorList>
            <person name="Brown T."/>
            <person name="Elewa A."/>
            <person name="Iarovenko S."/>
            <person name="Subramanian E."/>
            <person name="Araus A.J."/>
            <person name="Petzold A."/>
            <person name="Susuki M."/>
            <person name="Suzuki K.-i.T."/>
            <person name="Hayashi T."/>
            <person name="Toyoda A."/>
            <person name="Oliveira C."/>
            <person name="Osipova E."/>
            <person name="Leigh N.D."/>
            <person name="Simon A."/>
            <person name="Yun M.H."/>
        </authorList>
    </citation>
    <scope>NUCLEOTIDE SEQUENCE</scope>
    <source>
        <strain evidence="2">20211129_DDA</strain>
        <tissue evidence="2">Liver</tissue>
    </source>
</reference>
<keyword evidence="3" id="KW-1185">Reference proteome</keyword>
<evidence type="ECO:0000313" key="3">
    <source>
        <dbReference type="Proteomes" id="UP001066276"/>
    </source>
</evidence>
<protein>
    <submittedName>
        <fullName evidence="2">Uncharacterized protein</fullName>
    </submittedName>
</protein>
<dbReference type="Proteomes" id="UP001066276">
    <property type="component" value="Chromosome 6"/>
</dbReference>
<dbReference type="AlphaFoldDB" id="A0AAV7QXU3"/>
<gene>
    <name evidence="2" type="ORF">NDU88_010373</name>
</gene>
<feature type="region of interest" description="Disordered" evidence="1">
    <location>
        <begin position="49"/>
        <end position="73"/>
    </location>
</feature>
<comment type="caution">
    <text evidence="2">The sequence shown here is derived from an EMBL/GenBank/DDBJ whole genome shotgun (WGS) entry which is preliminary data.</text>
</comment>
<feature type="compositionally biased region" description="Basic residues" evidence="1">
    <location>
        <begin position="62"/>
        <end position="73"/>
    </location>
</feature>
<evidence type="ECO:0000313" key="2">
    <source>
        <dbReference type="EMBL" id="KAJ1144071.1"/>
    </source>
</evidence>
<sequence length="73" mass="8548">MGLQIRVVTGRREVARPQTRLVLALSTMPQFFPKWQRIQNLLRHRGRGQEVAARGREELKSRRTAMKRHATVD</sequence>
<accession>A0AAV7QXU3</accession>
<dbReference type="EMBL" id="JANPWB010000010">
    <property type="protein sequence ID" value="KAJ1144071.1"/>
    <property type="molecule type" value="Genomic_DNA"/>
</dbReference>
<evidence type="ECO:0000256" key="1">
    <source>
        <dbReference type="SAM" id="MobiDB-lite"/>
    </source>
</evidence>
<proteinExistence type="predicted"/>